<organism evidence="3 4">
    <name type="scientific">Albibacterium bauzanense</name>
    <dbReference type="NCBI Taxonomy" id="653929"/>
    <lineage>
        <taxon>Bacteria</taxon>
        <taxon>Pseudomonadati</taxon>
        <taxon>Bacteroidota</taxon>
        <taxon>Sphingobacteriia</taxon>
        <taxon>Sphingobacteriales</taxon>
        <taxon>Sphingobacteriaceae</taxon>
        <taxon>Albibacterium</taxon>
    </lineage>
</organism>
<evidence type="ECO:0000313" key="3">
    <source>
        <dbReference type="EMBL" id="TCK83330.1"/>
    </source>
</evidence>
<gene>
    <name evidence="3" type="ORF">C8N28_1926</name>
</gene>
<reference evidence="3 4" key="1">
    <citation type="submission" date="2019-03" db="EMBL/GenBank/DDBJ databases">
        <title>Genomic Encyclopedia of Archaeal and Bacterial Type Strains, Phase II (KMG-II): from individual species to whole genera.</title>
        <authorList>
            <person name="Goeker M."/>
        </authorList>
    </citation>
    <scope>NUCLEOTIDE SEQUENCE [LARGE SCALE GENOMIC DNA]</scope>
    <source>
        <strain evidence="3 4">DSM 22554</strain>
    </source>
</reference>
<feature type="signal peptide" evidence="1">
    <location>
        <begin position="1"/>
        <end position="20"/>
    </location>
</feature>
<evidence type="ECO:0000313" key="4">
    <source>
        <dbReference type="Proteomes" id="UP000294616"/>
    </source>
</evidence>
<dbReference type="OrthoDB" id="666719at2"/>
<name>A0A4R1LXP4_9SPHI</name>
<sequence>MKSLLLTFLNIAFIAAGVNAQNQQVIQVRRTDTVRVIADSTVVEIKNDGQKKRVKLIFEYGSDSIGKPVKVSINREDKRDSVKKSNPFFIGLTFSHFDLGLTKILDNGKISLSPTNEFLDYKTWKTINVGFDVFKMGYKFTDQFNMQIAAGFDWTHIRLKKDILFLEDTRPLTYVESDIDYSKNRFTSSYLRIPLTFTLSTKAGALPKRLNVAVGPMAGILLQGSQKVKSEAEGKHKVKDDFNFAPITYGAFARVWYGSLGVYTKYYFNDMFVDSPDQEGVKNLSFGLMFMF</sequence>
<evidence type="ECO:0000259" key="2">
    <source>
        <dbReference type="Pfam" id="PF13568"/>
    </source>
</evidence>
<feature type="domain" description="Outer membrane protein beta-barrel" evidence="2">
    <location>
        <begin position="120"/>
        <end position="268"/>
    </location>
</feature>
<dbReference type="Pfam" id="PF13568">
    <property type="entry name" value="OMP_b-brl_2"/>
    <property type="match status" value="1"/>
</dbReference>
<comment type="caution">
    <text evidence="3">The sequence shown here is derived from an EMBL/GenBank/DDBJ whole genome shotgun (WGS) entry which is preliminary data.</text>
</comment>
<protein>
    <submittedName>
        <fullName evidence="3">Outer membrane protein with beta-barrel domain</fullName>
    </submittedName>
</protein>
<feature type="chain" id="PRO_5020306314" evidence="1">
    <location>
        <begin position="21"/>
        <end position="292"/>
    </location>
</feature>
<keyword evidence="4" id="KW-1185">Reference proteome</keyword>
<dbReference type="AlphaFoldDB" id="A0A4R1LXP4"/>
<dbReference type="Proteomes" id="UP000294616">
    <property type="component" value="Unassembled WGS sequence"/>
</dbReference>
<evidence type="ECO:0000256" key="1">
    <source>
        <dbReference type="SAM" id="SignalP"/>
    </source>
</evidence>
<dbReference type="RefSeq" id="WP_132224224.1">
    <property type="nucleotide sequence ID" value="NZ_SMGO01000002.1"/>
</dbReference>
<dbReference type="InterPro" id="IPR025665">
    <property type="entry name" value="Beta-barrel_OMP_2"/>
</dbReference>
<dbReference type="EMBL" id="SMGO01000002">
    <property type="protein sequence ID" value="TCK83330.1"/>
    <property type="molecule type" value="Genomic_DNA"/>
</dbReference>
<proteinExistence type="predicted"/>
<accession>A0A4R1LXP4</accession>
<keyword evidence="1" id="KW-0732">Signal</keyword>